<evidence type="ECO:0000313" key="2">
    <source>
        <dbReference type="EMBL" id="CAF9919353.1"/>
    </source>
</evidence>
<accession>A0A8H3F7W5</accession>
<evidence type="ECO:0000256" key="1">
    <source>
        <dbReference type="SAM" id="SignalP"/>
    </source>
</evidence>
<protein>
    <submittedName>
        <fullName evidence="2">Uncharacterized protein</fullName>
    </submittedName>
</protein>
<dbReference type="AlphaFoldDB" id="A0A8H3F7W5"/>
<dbReference type="EMBL" id="CAJPDT010000022">
    <property type="protein sequence ID" value="CAF9919353.1"/>
    <property type="molecule type" value="Genomic_DNA"/>
</dbReference>
<sequence>MKLNTVMTCIGTLVLALTEPAATAGNWAFDPASCNARDLEFLRPEVERATTIGKLAASWYPAFSNPMTSRGRPNFAEALLGYGNTNYARAIFNGGTAPTANYDGQRNAKGIKSLTGETAWAGGQTKGNVVCIPRDVKEDHSTRVP</sequence>
<feature type="chain" id="PRO_5034551681" evidence="1">
    <location>
        <begin position="25"/>
        <end position="145"/>
    </location>
</feature>
<proteinExistence type="predicted"/>
<comment type="caution">
    <text evidence="2">The sequence shown here is derived from an EMBL/GenBank/DDBJ whole genome shotgun (WGS) entry which is preliminary data.</text>
</comment>
<dbReference type="Proteomes" id="UP000664534">
    <property type="component" value="Unassembled WGS sequence"/>
</dbReference>
<keyword evidence="1" id="KW-0732">Signal</keyword>
<evidence type="ECO:0000313" key="3">
    <source>
        <dbReference type="Proteomes" id="UP000664534"/>
    </source>
</evidence>
<reference evidence="2" key="1">
    <citation type="submission" date="2021-03" db="EMBL/GenBank/DDBJ databases">
        <authorList>
            <person name="Tagirdzhanova G."/>
        </authorList>
    </citation>
    <scope>NUCLEOTIDE SEQUENCE</scope>
</reference>
<keyword evidence="3" id="KW-1185">Reference proteome</keyword>
<feature type="signal peptide" evidence="1">
    <location>
        <begin position="1"/>
        <end position="24"/>
    </location>
</feature>
<gene>
    <name evidence="2" type="ORF">IMSHALPRED_004602</name>
</gene>
<organism evidence="2 3">
    <name type="scientific">Imshaugia aleurites</name>
    <dbReference type="NCBI Taxonomy" id="172621"/>
    <lineage>
        <taxon>Eukaryota</taxon>
        <taxon>Fungi</taxon>
        <taxon>Dikarya</taxon>
        <taxon>Ascomycota</taxon>
        <taxon>Pezizomycotina</taxon>
        <taxon>Lecanoromycetes</taxon>
        <taxon>OSLEUM clade</taxon>
        <taxon>Lecanoromycetidae</taxon>
        <taxon>Lecanorales</taxon>
        <taxon>Lecanorineae</taxon>
        <taxon>Parmeliaceae</taxon>
        <taxon>Imshaugia</taxon>
    </lineage>
</organism>
<name>A0A8H3F7W5_9LECA</name>